<name>A0A2W5N3K9_9BACT</name>
<dbReference type="Proteomes" id="UP000249417">
    <property type="component" value="Unassembled WGS sequence"/>
</dbReference>
<organism evidence="1 2">
    <name type="scientific">Micavibrio aeruginosavorus</name>
    <dbReference type="NCBI Taxonomy" id="349221"/>
    <lineage>
        <taxon>Bacteria</taxon>
        <taxon>Pseudomonadati</taxon>
        <taxon>Bdellovibrionota</taxon>
        <taxon>Bdellovibrionia</taxon>
        <taxon>Bdellovibrionales</taxon>
        <taxon>Pseudobdellovibrionaceae</taxon>
        <taxon>Micavibrio</taxon>
    </lineage>
</organism>
<dbReference type="EMBL" id="QFQB01000008">
    <property type="protein sequence ID" value="PZQ48052.1"/>
    <property type="molecule type" value="Genomic_DNA"/>
</dbReference>
<gene>
    <name evidence="1" type="ORF">DI551_02380</name>
</gene>
<sequence length="166" mass="19973">MINLAKSFLHATFPHEFPREKIQLEKPIPKWDCELFFSYAFYNARDVENCPRGTIIYAFNASKTGQRFYYDEESIEKILNDYSKGRYAYPDPLQKMLGLDEKDIAKFETSRSRTEDYRDNVDFNVFSFKMAHKRVNEERFPVNYRNAMNLYLYEKFYAFRPRSPQA</sequence>
<protein>
    <submittedName>
        <fullName evidence="1">Uncharacterized protein</fullName>
    </submittedName>
</protein>
<proteinExistence type="predicted"/>
<evidence type="ECO:0000313" key="1">
    <source>
        <dbReference type="EMBL" id="PZQ48052.1"/>
    </source>
</evidence>
<dbReference type="AlphaFoldDB" id="A0A2W5N3K9"/>
<evidence type="ECO:0000313" key="2">
    <source>
        <dbReference type="Proteomes" id="UP000249417"/>
    </source>
</evidence>
<comment type="caution">
    <text evidence="1">The sequence shown here is derived from an EMBL/GenBank/DDBJ whole genome shotgun (WGS) entry which is preliminary data.</text>
</comment>
<reference evidence="1 2" key="1">
    <citation type="submission" date="2017-08" db="EMBL/GenBank/DDBJ databases">
        <title>Infants hospitalized years apart are colonized by the same room-sourced microbial strains.</title>
        <authorList>
            <person name="Brooks B."/>
            <person name="Olm M.R."/>
            <person name="Firek B.A."/>
            <person name="Baker R."/>
            <person name="Thomas B.C."/>
            <person name="Morowitz M.J."/>
            <person name="Banfield J.F."/>
        </authorList>
    </citation>
    <scope>NUCLEOTIDE SEQUENCE [LARGE SCALE GENOMIC DNA]</scope>
    <source>
        <strain evidence="1">S2_005_002_R2_29</strain>
    </source>
</reference>
<accession>A0A2W5N3K9</accession>